<dbReference type="SUPFAM" id="SSF53474">
    <property type="entry name" value="alpha/beta-Hydrolases"/>
    <property type="match status" value="1"/>
</dbReference>
<dbReference type="GO" id="GO:0016787">
    <property type="term" value="F:hydrolase activity"/>
    <property type="evidence" value="ECO:0007669"/>
    <property type="project" value="UniProtKB-KW"/>
</dbReference>
<evidence type="ECO:0000313" key="3">
    <source>
        <dbReference type="Proteomes" id="UP000295793"/>
    </source>
</evidence>
<evidence type="ECO:0000259" key="1">
    <source>
        <dbReference type="Pfam" id="PF12146"/>
    </source>
</evidence>
<sequence>MQYLEEFLLADDGHEIPVRVWRPKRVNQILVIVHGMAEYSERYAPMADWLTEQDIAVVTLNLRGHGMDCEEQELGFFAETDGWQRVVKDIHKTLEFTREELPEAPITLLGHSMGSFLVQNYIQTHHTELNQVILCGSNRVDKPKLFVSQLLIKLLITFKGKTSTSKLVDWLSFGSFNRKFKPNRTDYDWLSRDPEQVEAYTLDPFCGFSCTLSFWNDFIGGMRAINLSLWPKQLKIHLLSGSDDPVGEFGRGVSILAEQIKKQGLNLQTFKVYPQARHELVNEINAVDIWQDIRDLVINESI</sequence>
<feature type="domain" description="Serine aminopeptidase S33" evidence="1">
    <location>
        <begin position="26"/>
        <end position="284"/>
    </location>
</feature>
<reference evidence="2 3" key="1">
    <citation type="submission" date="2019-03" db="EMBL/GenBank/DDBJ databases">
        <title>Genomic Encyclopedia of Archaeal and Bacterial Type Strains, Phase II (KMG-II): from individual species to whole genera.</title>
        <authorList>
            <person name="Goeker M."/>
        </authorList>
    </citation>
    <scope>NUCLEOTIDE SEQUENCE [LARGE SCALE GENOMIC DNA]</scope>
    <source>
        <strain evidence="2 3">DSM 15388</strain>
    </source>
</reference>
<keyword evidence="3" id="KW-1185">Reference proteome</keyword>
<dbReference type="Pfam" id="PF12146">
    <property type="entry name" value="Hydrolase_4"/>
    <property type="match status" value="1"/>
</dbReference>
<dbReference type="Gene3D" id="3.40.50.1820">
    <property type="entry name" value="alpha/beta hydrolase"/>
    <property type="match status" value="1"/>
</dbReference>
<protein>
    <submittedName>
        <fullName evidence="2">Alpha-beta hydrolase superfamily lysophospholipase</fullName>
    </submittedName>
</protein>
<comment type="caution">
    <text evidence="2">The sequence shown here is derived from an EMBL/GenBank/DDBJ whole genome shotgun (WGS) entry which is preliminary data.</text>
</comment>
<dbReference type="InterPro" id="IPR029058">
    <property type="entry name" value="AB_hydrolase_fold"/>
</dbReference>
<accession>A0A4R3IB80</accession>
<dbReference type="RefSeq" id="WP_132698973.1">
    <property type="nucleotide sequence ID" value="NZ_SLZR01000001.1"/>
</dbReference>
<proteinExistence type="predicted"/>
<organism evidence="2 3">
    <name type="scientific">Reinekea marinisedimentorum</name>
    <dbReference type="NCBI Taxonomy" id="230495"/>
    <lineage>
        <taxon>Bacteria</taxon>
        <taxon>Pseudomonadati</taxon>
        <taxon>Pseudomonadota</taxon>
        <taxon>Gammaproteobacteria</taxon>
        <taxon>Oceanospirillales</taxon>
        <taxon>Saccharospirillaceae</taxon>
        <taxon>Reinekea</taxon>
    </lineage>
</organism>
<dbReference type="InterPro" id="IPR022742">
    <property type="entry name" value="Hydrolase_4"/>
</dbReference>
<dbReference type="EMBL" id="SLZR01000001">
    <property type="protein sequence ID" value="TCS43860.1"/>
    <property type="molecule type" value="Genomic_DNA"/>
</dbReference>
<name>A0A4R3IB80_9GAMM</name>
<dbReference type="AlphaFoldDB" id="A0A4R3IB80"/>
<dbReference type="PANTHER" id="PTHR11614">
    <property type="entry name" value="PHOSPHOLIPASE-RELATED"/>
    <property type="match status" value="1"/>
</dbReference>
<gene>
    <name evidence="2" type="ORF">BCF53_101203</name>
</gene>
<dbReference type="Proteomes" id="UP000295793">
    <property type="component" value="Unassembled WGS sequence"/>
</dbReference>
<keyword evidence="2" id="KW-0378">Hydrolase</keyword>
<evidence type="ECO:0000313" key="2">
    <source>
        <dbReference type="EMBL" id="TCS43860.1"/>
    </source>
</evidence>
<dbReference type="InterPro" id="IPR051044">
    <property type="entry name" value="MAG_DAG_Lipase"/>
</dbReference>
<dbReference type="OrthoDB" id="9806902at2"/>